<proteinExistence type="predicted"/>
<gene>
    <name evidence="2" type="ORF">DLD82_05770</name>
</gene>
<dbReference type="GO" id="GO:0005829">
    <property type="term" value="C:cytosol"/>
    <property type="evidence" value="ECO:0007669"/>
    <property type="project" value="TreeGrafter"/>
</dbReference>
<evidence type="ECO:0000313" key="3">
    <source>
        <dbReference type="Proteomes" id="UP000245934"/>
    </source>
</evidence>
<name>A0A2V2N639_9EURY</name>
<dbReference type="Proteomes" id="UP000245934">
    <property type="component" value="Unassembled WGS sequence"/>
</dbReference>
<dbReference type="SUPFAM" id="SSF53067">
    <property type="entry name" value="Actin-like ATPase domain"/>
    <property type="match status" value="1"/>
</dbReference>
<reference evidence="2 3" key="1">
    <citation type="submission" date="2018-05" db="EMBL/GenBank/DDBJ databases">
        <title>Draft genome of Methanospirillum stamsii Pt1.</title>
        <authorList>
            <person name="Dueholm M.S."/>
            <person name="Nielsen P.H."/>
            <person name="Bakmann L.F."/>
            <person name="Otzen D.E."/>
        </authorList>
    </citation>
    <scope>NUCLEOTIDE SEQUENCE [LARGE SCALE GENOMIC DNA]</scope>
    <source>
        <strain evidence="2 3">Pt1</strain>
    </source>
</reference>
<dbReference type="OrthoDB" id="8261at2157"/>
<accession>A0A2V2N639</accession>
<dbReference type="AlphaFoldDB" id="A0A2V2N639"/>
<organism evidence="2 3">
    <name type="scientific">Methanospirillum stamsii</name>
    <dbReference type="NCBI Taxonomy" id="1277351"/>
    <lineage>
        <taxon>Archaea</taxon>
        <taxon>Methanobacteriati</taxon>
        <taxon>Methanobacteriota</taxon>
        <taxon>Stenosarchaea group</taxon>
        <taxon>Methanomicrobia</taxon>
        <taxon>Methanomicrobiales</taxon>
        <taxon>Methanospirillaceae</taxon>
        <taxon>Methanospirillum</taxon>
    </lineage>
</organism>
<evidence type="ECO:0000313" key="2">
    <source>
        <dbReference type="EMBL" id="PWR75289.1"/>
    </source>
</evidence>
<dbReference type="EMBL" id="QGMZ01000011">
    <property type="protein sequence ID" value="PWR75289.1"/>
    <property type="molecule type" value="Genomic_DNA"/>
</dbReference>
<feature type="domain" description="Hydantoinase A/oxoprolinase" evidence="1">
    <location>
        <begin position="155"/>
        <end position="306"/>
    </location>
</feature>
<dbReference type="InterPro" id="IPR002821">
    <property type="entry name" value="Hydantoinase_A"/>
</dbReference>
<dbReference type="Pfam" id="PF01968">
    <property type="entry name" value="Hydantoinase_A"/>
    <property type="match status" value="1"/>
</dbReference>
<keyword evidence="3" id="KW-1185">Reference proteome</keyword>
<dbReference type="InterPro" id="IPR043129">
    <property type="entry name" value="ATPase_NBD"/>
</dbReference>
<dbReference type="GO" id="GO:0006749">
    <property type="term" value="P:glutathione metabolic process"/>
    <property type="evidence" value="ECO:0007669"/>
    <property type="project" value="TreeGrafter"/>
</dbReference>
<evidence type="ECO:0000259" key="1">
    <source>
        <dbReference type="Pfam" id="PF01968"/>
    </source>
</evidence>
<dbReference type="PANTHER" id="PTHR11365:SF2">
    <property type="entry name" value="5-OXOPROLINASE"/>
    <property type="match status" value="1"/>
</dbReference>
<sequence>MFTGIDIGGTNTDIAIIDSLIQTYKVPNSKGVSAALKNISSNGRLAVSSSQPLNEILTGPPAMIKSITIPGPGLVYPGAIQGAVSHRGDVVEPVNPEEIKTLMKSSHAQAVAISGKFSVRNDSLEQQVFSIVSDYISPDKIAVSAPIGALNFPARIKTTILNARIKNKVAGLIKEIKQTRKDFFFVTSTGGLTSPERAIQNPSLLYHSSPATVANGAYYLTRNKNCLVIDIGGTTTELVPLVNGKPLFNTVIVENSKTLINAVEARSIPYGGDSCIRENLCSFRVGNSRSFGGGEPTLTDALNVCGARIGDESRSHVIDPDLAHEIVQYYLEMVSSAVREYRPSAIIGTGYLAHYLLSDISERAQVLGIVPEHAGSANAVGAAVSRLCLEVHIHVDTEKKRMTVNGKESPYVHIMDNEDLLAYAKELVQNLAISEGAPEEDVKDVTVFHFSSYDVIRGWKVTAKITDIILGITPGITVEAL</sequence>
<comment type="caution">
    <text evidence="2">The sequence shown here is derived from an EMBL/GenBank/DDBJ whole genome shotgun (WGS) entry which is preliminary data.</text>
</comment>
<dbReference type="InterPro" id="IPR045079">
    <property type="entry name" value="Oxoprolinase-like"/>
</dbReference>
<protein>
    <submittedName>
        <fullName evidence="2">Hydantoin utilization protein A</fullName>
    </submittedName>
</protein>
<dbReference type="GeneID" id="97610787"/>
<dbReference type="GO" id="GO:0017168">
    <property type="term" value="F:5-oxoprolinase (ATP-hydrolyzing) activity"/>
    <property type="evidence" value="ECO:0007669"/>
    <property type="project" value="TreeGrafter"/>
</dbReference>
<dbReference type="PANTHER" id="PTHR11365">
    <property type="entry name" value="5-OXOPROLINASE RELATED"/>
    <property type="match status" value="1"/>
</dbReference>
<dbReference type="RefSeq" id="WP_109940150.1">
    <property type="nucleotide sequence ID" value="NZ_CP176366.1"/>
</dbReference>